<evidence type="ECO:0000313" key="2">
    <source>
        <dbReference type="EMBL" id="SBT76307.1"/>
    </source>
</evidence>
<dbReference type="VEuPathDB" id="PlasmoDB:PocGH01_07018600"/>
<protein>
    <submittedName>
        <fullName evidence="2">Uncharacterized protein</fullName>
    </submittedName>
</protein>
<sequence length="1118" mass="125221">MTVKSEIMKINDKNECPPKRGTHFRKRKKRNSESKRKRARSMKRNLENHKKKDGFEKHEDVNSGYTHDELCTTSDDKIVTTHDVENPHEDLKNDGKTSMQEDSFLNSEMHSCDMHQLFYHFFRYINCAEQMKENENGKTDDSELTVNYNPYCTTDNYFLCKKGICSCRQCGDENSTANSDAHSDAHSEVHSGIHADVYSGVGSQPNCAQNSSENSNASPGATAPCENMRSNLCCWREENRSEEKSSAGDKLEHGNLQVNINYNNSRDNYEEAFMHITGDENGNTEMMDAGLATNCSNSEKEMYLPEECRKSKSSRMGYDEMGSNNGMDSSSGSNGMGSSSGSNGMGNSSGSDGRNDKITTYSDSRNNSDVTGPPDFTKDNEKKQSYYLKVNKDIIYMQINKFKEKIDEYISDEKIFRAQKLIEHLKKYIEYYINYFTKINKMDVVNKLINYYEKYCTNKNNNYNINNLKVNMIFYFLSFFRLNEMYNALCDYSYYFSIDRLNCATSHSLSNALDHNSGNIGSSGNSGNNGSSGNSGNGILFDNSNTNRKCSVQSCDISDLGRSCGDTNGGGPCNNSSLKCFSITESENTSKINFPTTTKGGDSSGCVHNGGGGEGSIFPQTEKDASVVASVGTINGIIQGEGKIGENRSNNNGSGDNGSGDNNSGDNGSGDNNSGDNNSGDNGSGDNNSGDNNSGDNNNGDNGSGDNNSGDNNDCRSATPTRESQGGQPSPPQSYSPSSHNEDNGGDAHLDYHNISSLNNSKGEDEGDSKDDNSVIVDKLYHQHYNTSNLLSSSKVSLSKKNNDLQNTINTKGSNRHMVKIIQKYSKRLKNFRKIKQDKEGWVKENDKYLDLWHRVDSENNISVHIRGKLPYEVKKILSILSETELSANWAPFLTSAKRIKHLSKSSAVIAQMYEYPIIGKKESLLYCLGANSLEELGCIILCCKAIPELKKDILFYEEMCEKLNINKEGEIITVKETPGKFRKKKKDITFFETKLPDPIPKIDRQRAANLCFLLYPLNDGKSTILELFVHFENEFKYTPIKMVTFFIKKIVKNMYENIIKSCKNYDSLYSERLKTNADFYVWLEDQLKKYMKSKHRTKLIDSVSLESYNEPENNETA</sequence>
<evidence type="ECO:0000313" key="3">
    <source>
        <dbReference type="Proteomes" id="UP000243200"/>
    </source>
</evidence>
<feature type="compositionally biased region" description="Polar residues" evidence="1">
    <location>
        <begin position="358"/>
        <end position="370"/>
    </location>
</feature>
<name>A0A1C3KQI6_PLAOA</name>
<dbReference type="EMBL" id="LT594511">
    <property type="protein sequence ID" value="SBT76307.1"/>
    <property type="molecule type" value="Genomic_DNA"/>
</dbReference>
<feature type="compositionally biased region" description="Low complexity" evidence="1">
    <location>
        <begin position="649"/>
        <end position="712"/>
    </location>
</feature>
<feature type="compositionally biased region" description="Polar residues" evidence="1">
    <location>
        <begin position="204"/>
        <end position="219"/>
    </location>
</feature>
<dbReference type="Proteomes" id="UP000243200">
    <property type="component" value="Chromosome 7"/>
</dbReference>
<feature type="compositionally biased region" description="Polar residues" evidence="1">
    <location>
        <begin position="592"/>
        <end position="601"/>
    </location>
</feature>
<dbReference type="VEuPathDB" id="PlasmoDB:POWCR01_070013400"/>
<feature type="compositionally biased region" description="Low complexity" evidence="1">
    <location>
        <begin position="321"/>
        <end position="352"/>
    </location>
</feature>
<dbReference type="OrthoDB" id="360784at2759"/>
<dbReference type="SUPFAM" id="SSF55961">
    <property type="entry name" value="Bet v1-like"/>
    <property type="match status" value="1"/>
</dbReference>
<feature type="compositionally biased region" description="Basic residues" evidence="1">
    <location>
        <begin position="20"/>
        <end position="43"/>
    </location>
</feature>
<feature type="region of interest" description="Disordered" evidence="1">
    <location>
        <begin position="592"/>
        <end position="619"/>
    </location>
</feature>
<feature type="region of interest" description="Disordered" evidence="1">
    <location>
        <begin position="640"/>
        <end position="772"/>
    </location>
</feature>
<proteinExistence type="predicted"/>
<gene>
    <name evidence="2" type="primary">PowCR01_070013400</name>
    <name evidence="2" type="ORF">POWCR01_070013400</name>
</gene>
<feature type="compositionally biased region" description="Basic and acidic residues" evidence="1">
    <location>
        <begin position="1"/>
        <end position="18"/>
    </location>
</feature>
<organism evidence="2 3">
    <name type="scientific">Plasmodium ovale</name>
    <name type="common">malaria parasite P. ovale</name>
    <dbReference type="NCBI Taxonomy" id="36330"/>
    <lineage>
        <taxon>Eukaryota</taxon>
        <taxon>Sar</taxon>
        <taxon>Alveolata</taxon>
        <taxon>Apicomplexa</taxon>
        <taxon>Aconoidasida</taxon>
        <taxon>Haemosporida</taxon>
        <taxon>Plasmodiidae</taxon>
        <taxon>Plasmodium</taxon>
        <taxon>Plasmodium (Plasmodium)</taxon>
    </lineage>
</organism>
<feature type="compositionally biased region" description="Basic and acidic residues" evidence="1">
    <location>
        <begin position="44"/>
        <end position="59"/>
    </location>
</feature>
<feature type="region of interest" description="Disordered" evidence="1">
    <location>
        <begin position="204"/>
        <end position="223"/>
    </location>
</feature>
<reference evidence="2 3" key="1">
    <citation type="submission" date="2016-06" db="EMBL/GenBank/DDBJ databases">
        <authorList>
            <consortium name="Pathogen Informatics"/>
        </authorList>
    </citation>
    <scope>NUCLEOTIDE SEQUENCE [LARGE SCALE GENOMIC DNA]</scope>
    <source>
        <strain evidence="2">PowCR01</strain>
    </source>
</reference>
<feature type="region of interest" description="Disordered" evidence="1">
    <location>
        <begin position="302"/>
        <end position="378"/>
    </location>
</feature>
<dbReference type="AlphaFoldDB" id="A0A1C3KQI6"/>
<dbReference type="InterPro" id="IPR023393">
    <property type="entry name" value="START-like_dom_sf"/>
</dbReference>
<dbReference type="Gene3D" id="3.30.530.20">
    <property type="match status" value="1"/>
</dbReference>
<evidence type="ECO:0000256" key="1">
    <source>
        <dbReference type="SAM" id="MobiDB-lite"/>
    </source>
</evidence>
<feature type="region of interest" description="Disordered" evidence="1">
    <location>
        <begin position="1"/>
        <end position="59"/>
    </location>
</feature>
<feature type="compositionally biased region" description="Basic and acidic residues" evidence="1">
    <location>
        <begin position="740"/>
        <end position="752"/>
    </location>
</feature>
<accession>A0A1C3KQI6</accession>